<dbReference type="RefSeq" id="WP_108294501.1">
    <property type="nucleotide sequence ID" value="NZ_JAWVLH010000012.1"/>
</dbReference>
<dbReference type="EMBL" id="QFGG01000012">
    <property type="protein sequence ID" value="TID40495.1"/>
    <property type="molecule type" value="Genomic_DNA"/>
</dbReference>
<reference evidence="2 4" key="1">
    <citation type="submission" date="2018-04" db="EMBL/GenBank/DDBJ databases">
        <title>Whole genome sequence comparison of clinical and drinking water Legionella pneumophila isolates associated with the Flint Water Crisis.</title>
        <authorList>
            <person name="Garner E."/>
            <person name="Brown C."/>
            <person name="Schwake O."/>
            <person name="Coil D."/>
            <person name="Jospin G."/>
            <person name="Eisen J."/>
            <person name="Edwards M."/>
            <person name="Pruden A."/>
        </authorList>
    </citation>
    <scope>NUCLEOTIDE SEQUENCE [LARGE SCALE GENOMIC DNA]</scope>
    <source>
        <strain evidence="2 4">Genessee03</strain>
    </source>
</reference>
<gene>
    <name evidence="2" type="ORF">DB745_11175</name>
    <name evidence="3" type="ORF">DIZ81_12285</name>
</gene>
<evidence type="ECO:0000313" key="2">
    <source>
        <dbReference type="EMBL" id="PUT46440.1"/>
    </source>
</evidence>
<keyword evidence="4" id="KW-1185">Reference proteome</keyword>
<sequence length="406" mass="45934">MTNLFQLFQSREVRYFPTVFTSRVSFKKQLQPKIHTSSKSLEAFLKLERELQPMLKTTNKELTIHLVRKTNDAFLKRHQIDLIMGNINLESIAMGVRMESGLTSFEHLYRADNELLSPSFNHVSTPNLRELKLAIVAQLGQKKLVEKVAVEKQAACQQLLTQTQHLIMSAKTVSAVIASVAYSTRVFTALGVVTKGKLSDSAICNLFEEDIPAVFATQKLNTGTALNHVGSAFQLEKVREQLIVRLEDYLSRRARLLDEVVAENDHSGDVSQRYKAINRGFFYNKDLQEARVAIASRLLMQIERYQLCDREGTGTSVDNDRKAKNGHTIDTPQHFAQALIDAMEDNLDCFEKKARAVDQLGELHEILAEAREQMGVVYTQTVKVGGNYNLREQLGLEKVRQPAMTH</sequence>
<proteinExistence type="predicted"/>
<comment type="caution">
    <text evidence="3">The sequence shown here is derived from an EMBL/GenBank/DDBJ whole genome shotgun (WGS) entry which is preliminary data.</text>
</comment>
<dbReference type="EMBL" id="QCXM01000011">
    <property type="protein sequence ID" value="PUT46440.1"/>
    <property type="molecule type" value="Genomic_DNA"/>
</dbReference>
<reference evidence="3 5" key="2">
    <citation type="submission" date="2018-04" db="EMBL/GenBank/DDBJ databases">
        <title>Whole genome sequence comparison of clinical and drinking water Legionella pneumophila isolates.</title>
        <authorList>
            <person name="Garner E."/>
        </authorList>
    </citation>
    <scope>NUCLEOTIDE SEQUENCE [LARGE SCALE GENOMIC DNA]</scope>
    <source>
        <strain evidence="3 5">WH02</strain>
    </source>
</reference>
<name>A0AB38N357_9GAMM</name>
<evidence type="ECO:0000313" key="3">
    <source>
        <dbReference type="EMBL" id="TID40495.1"/>
    </source>
</evidence>
<evidence type="ECO:0000313" key="5">
    <source>
        <dbReference type="Proteomes" id="UP000306421"/>
    </source>
</evidence>
<evidence type="ECO:0000313" key="4">
    <source>
        <dbReference type="Proteomes" id="UP000251035"/>
    </source>
</evidence>
<accession>A0AB38N357</accession>
<protein>
    <submittedName>
        <fullName evidence="3">Uncharacterized protein</fullName>
    </submittedName>
</protein>
<evidence type="ECO:0000256" key="1">
    <source>
        <dbReference type="SAM" id="Coils"/>
    </source>
</evidence>
<organism evidence="3 5">
    <name type="scientific">Legionella taurinensis</name>
    <dbReference type="NCBI Taxonomy" id="70611"/>
    <lineage>
        <taxon>Bacteria</taxon>
        <taxon>Pseudomonadati</taxon>
        <taxon>Pseudomonadota</taxon>
        <taxon>Gammaproteobacteria</taxon>
        <taxon>Legionellales</taxon>
        <taxon>Legionellaceae</taxon>
        <taxon>Legionella</taxon>
    </lineage>
</organism>
<dbReference type="Proteomes" id="UP000251035">
    <property type="component" value="Unassembled WGS sequence"/>
</dbReference>
<dbReference type="Proteomes" id="UP000306421">
    <property type="component" value="Unassembled WGS sequence"/>
</dbReference>
<keyword evidence="1" id="KW-0175">Coiled coil</keyword>
<feature type="coiled-coil region" evidence="1">
    <location>
        <begin position="340"/>
        <end position="373"/>
    </location>
</feature>
<dbReference type="AlphaFoldDB" id="A0AB38N357"/>